<dbReference type="GO" id="GO:0016787">
    <property type="term" value="F:hydrolase activity"/>
    <property type="evidence" value="ECO:0007669"/>
    <property type="project" value="UniProtKB-KW"/>
</dbReference>
<dbReference type="Proteomes" id="UP000245890">
    <property type="component" value="Unassembled WGS sequence"/>
</dbReference>
<evidence type="ECO:0000313" key="4">
    <source>
        <dbReference type="EMBL" id="PVX29111.1"/>
    </source>
</evidence>
<feature type="domain" description="Non-reducing end beta-L-arabinofuranosidase-like GH127 middle" evidence="3">
    <location>
        <begin position="448"/>
        <end position="541"/>
    </location>
</feature>
<dbReference type="InterPro" id="IPR006311">
    <property type="entry name" value="TAT_signal"/>
</dbReference>
<dbReference type="AlphaFoldDB" id="A0A2U0SCU5"/>
<gene>
    <name evidence="4" type="ORF">DD559_06985</name>
</gene>
<feature type="chain" id="PRO_5015606809" evidence="1">
    <location>
        <begin position="39"/>
        <end position="653"/>
    </location>
</feature>
<feature type="domain" description="Non-reducing end beta-L-arabinofuranosidase-like GH127 catalytic" evidence="2">
    <location>
        <begin position="59"/>
        <end position="437"/>
    </location>
</feature>
<comment type="caution">
    <text evidence="4">The sequence shown here is derived from an EMBL/GenBank/DDBJ whole genome shotgun (WGS) entry which is preliminary data.</text>
</comment>
<dbReference type="Pfam" id="PF20736">
    <property type="entry name" value="Glyco_hydro127M"/>
    <property type="match status" value="1"/>
</dbReference>
<keyword evidence="5" id="KW-1185">Reference proteome</keyword>
<evidence type="ECO:0000256" key="1">
    <source>
        <dbReference type="SAM" id="SignalP"/>
    </source>
</evidence>
<accession>A0A2U0SCU5</accession>
<keyword evidence="4" id="KW-0378">Hydrolase</keyword>
<dbReference type="PANTHER" id="PTHR31151">
    <property type="entry name" value="PROLINE-TRNA LIGASE (DUF1680)"/>
    <property type="match status" value="1"/>
</dbReference>
<evidence type="ECO:0000259" key="3">
    <source>
        <dbReference type="Pfam" id="PF20736"/>
    </source>
</evidence>
<name>A0A2U0SCU5_9SPHN</name>
<dbReference type="InterPro" id="IPR049046">
    <property type="entry name" value="Beta-AFase-like_GH127_middle"/>
</dbReference>
<dbReference type="GO" id="GO:0005975">
    <property type="term" value="P:carbohydrate metabolic process"/>
    <property type="evidence" value="ECO:0007669"/>
    <property type="project" value="InterPro"/>
</dbReference>
<evidence type="ECO:0000313" key="5">
    <source>
        <dbReference type="Proteomes" id="UP000245890"/>
    </source>
</evidence>
<keyword evidence="1" id="KW-0732">Signal</keyword>
<dbReference type="EMBL" id="QENQ01000001">
    <property type="protein sequence ID" value="PVX29111.1"/>
    <property type="molecule type" value="Genomic_DNA"/>
</dbReference>
<dbReference type="InterPro" id="IPR012878">
    <property type="entry name" value="Beta-AFase-like_GH127_cat"/>
</dbReference>
<dbReference type="RefSeq" id="WP_116468554.1">
    <property type="nucleotide sequence ID" value="NZ_QENQ01000001.1"/>
</dbReference>
<sequence>MPVEAVCTVASRRKFLSSSGFGAIAASAWATLPQASFAAPAEPPALPKAPPLRPFDLSDVDLADSPFLHAQRATEAYLLRLQPDRMLHNFRVNAGLKPKAPVYGGWESEATWEDINCHGHTLGHYLSACALAYRATGDKKFQQRVDYIAAELSACQDAAKSGLVCAFPKGPALLAAHLRGEKITGVPWYTLHKIYAGLRDGALLADSAVSRAVLLRLADWGVVATKPLSDAEFETMLETEYGGMNEIYADLYAMTGKIEYRQLAERFSQQALLKPLARGLDQLDGMHANTQIPKVVGFQRVYEATGDAHYHDAARFFWKTVAHTRSFATGGHGENEHFFARADFEKHVFSAKGSETCGQHNMLKLTRALFLQDPRAEYADYYERTLYNGILASQDPDSGMATYFQGARPGYMKLYHTPEDSFWCCTGTGMENHVKYRDSIYFHDDHALYVNLFIPSSVRWRDKGAVLTQQTRFPEAPNTVLRWQLDRPTDITLRLRHPDWSRTATILVNGKQETHATAPGRYIDLARIWRDGDTVELRLEMETGVEHAPTAPDIVAFTYGPLVLAGALGREGLAPGADIIVNERRYGSYNDTPFTVPTLAGEPAELVTRIRPGAQPLEFTIPAADGRPVRLRPYHRIAHERYATYWKLGSSAG</sequence>
<dbReference type="InterPro" id="IPR008928">
    <property type="entry name" value="6-hairpin_glycosidase_sf"/>
</dbReference>
<dbReference type="PANTHER" id="PTHR31151:SF0">
    <property type="entry name" value="PROLINE-TRNA LIGASE (DUF1680)"/>
    <property type="match status" value="1"/>
</dbReference>
<evidence type="ECO:0000259" key="2">
    <source>
        <dbReference type="Pfam" id="PF07944"/>
    </source>
</evidence>
<protein>
    <submittedName>
        <fullName evidence="4">Glycosyl hydrolase</fullName>
    </submittedName>
</protein>
<dbReference type="SUPFAM" id="SSF48208">
    <property type="entry name" value="Six-hairpin glycosidases"/>
    <property type="match status" value="1"/>
</dbReference>
<dbReference type="PROSITE" id="PS51318">
    <property type="entry name" value="TAT"/>
    <property type="match status" value="1"/>
</dbReference>
<proteinExistence type="predicted"/>
<reference evidence="4 5" key="1">
    <citation type="submission" date="2018-05" db="EMBL/GenBank/DDBJ databases">
        <title>Description of Sphingomonas pokkalii sp nov, isolated from the rhizosphere of saline tolerant pokkali rice and its draft genome analysis.</title>
        <authorList>
            <person name="Menon R."/>
            <person name="Kumari S."/>
            <person name="Rameshkumar N."/>
        </authorList>
    </citation>
    <scope>NUCLEOTIDE SEQUENCE [LARGE SCALE GENOMIC DNA]</scope>
    <source>
        <strain evidence="4 5">L3B27</strain>
    </source>
</reference>
<organism evidence="4 5">
    <name type="scientific">Sphingomonas pokkalii</name>
    <dbReference type="NCBI Taxonomy" id="2175090"/>
    <lineage>
        <taxon>Bacteria</taxon>
        <taxon>Pseudomonadati</taxon>
        <taxon>Pseudomonadota</taxon>
        <taxon>Alphaproteobacteria</taxon>
        <taxon>Sphingomonadales</taxon>
        <taxon>Sphingomonadaceae</taxon>
        <taxon>Sphingomonas</taxon>
    </lineage>
</organism>
<dbReference type="Pfam" id="PF07944">
    <property type="entry name" value="Beta-AFase-like_GH127_cat"/>
    <property type="match status" value="1"/>
</dbReference>
<feature type="signal peptide" evidence="1">
    <location>
        <begin position="1"/>
        <end position="38"/>
    </location>
</feature>
<dbReference type="OrthoDB" id="9757939at2"/>